<feature type="modified residue" description="4-aspartylphosphate" evidence="4">
    <location>
        <position position="53"/>
    </location>
</feature>
<feature type="modified residue" description="4-aspartylphosphate" evidence="4">
    <location>
        <position position="566"/>
    </location>
</feature>
<dbReference type="InterPro" id="IPR003594">
    <property type="entry name" value="HATPase_dom"/>
</dbReference>
<organism evidence="7 8">
    <name type="scientific">Desulfomarina profundi</name>
    <dbReference type="NCBI Taxonomy" id="2772557"/>
    <lineage>
        <taxon>Bacteria</taxon>
        <taxon>Pseudomonadati</taxon>
        <taxon>Thermodesulfobacteriota</taxon>
        <taxon>Desulfobulbia</taxon>
        <taxon>Desulfobulbales</taxon>
        <taxon>Desulfobulbaceae</taxon>
        <taxon>Desulfomarina</taxon>
    </lineage>
</organism>
<dbReference type="CDD" id="cd00130">
    <property type="entry name" value="PAS"/>
    <property type="match status" value="1"/>
</dbReference>
<evidence type="ECO:0000313" key="7">
    <source>
        <dbReference type="EMBL" id="BCL60349.1"/>
    </source>
</evidence>
<dbReference type="CDD" id="cd00082">
    <property type="entry name" value="HisKA"/>
    <property type="match status" value="1"/>
</dbReference>
<dbReference type="SMART" id="SM00388">
    <property type="entry name" value="HisKA"/>
    <property type="match status" value="1"/>
</dbReference>
<dbReference type="PROSITE" id="PS50110">
    <property type="entry name" value="RESPONSE_REGULATORY"/>
    <property type="match status" value="2"/>
</dbReference>
<evidence type="ECO:0000256" key="1">
    <source>
        <dbReference type="ARBA" id="ARBA00000085"/>
    </source>
</evidence>
<dbReference type="Pfam" id="PF00512">
    <property type="entry name" value="HisKA"/>
    <property type="match status" value="1"/>
</dbReference>
<feature type="domain" description="Response regulatory" evidence="6">
    <location>
        <begin position="517"/>
        <end position="632"/>
    </location>
</feature>
<dbReference type="PANTHER" id="PTHR43547">
    <property type="entry name" value="TWO-COMPONENT HISTIDINE KINASE"/>
    <property type="match status" value="1"/>
</dbReference>
<feature type="domain" description="Response regulatory" evidence="6">
    <location>
        <begin position="4"/>
        <end position="118"/>
    </location>
</feature>
<dbReference type="SMART" id="SM00387">
    <property type="entry name" value="HATPase_c"/>
    <property type="match status" value="1"/>
</dbReference>
<dbReference type="SMART" id="SM00448">
    <property type="entry name" value="REC"/>
    <property type="match status" value="2"/>
</dbReference>
<evidence type="ECO:0000313" key="8">
    <source>
        <dbReference type="Proteomes" id="UP000826725"/>
    </source>
</evidence>
<dbReference type="RefSeq" id="WP_228856485.1">
    <property type="nucleotide sequence ID" value="NZ_AP024086.1"/>
</dbReference>
<dbReference type="Pfam" id="PF13426">
    <property type="entry name" value="PAS_9"/>
    <property type="match status" value="1"/>
</dbReference>
<sequence length="634" mass="71200">MPERILVVDDEPQFRDSIKRVLQNQGYTVDTVSSGGAVFTILSQQKYNLVLLDLHLPDLNGLEIAEYLTQNYPDLPTVILTGRASVDSAIQAIRTGCYDYLTKPCKPERVHQVIKRAIETQNLKTELTANKNKFQRLSEATWEGIVIFSMEEIIEVNDQFCKLLAVDEKKVLGRDFFEILPALPLSEQFEIFSGRKSLSHICEIEAIRFNGETFPAEIRLRQIDDDGRLLWVAAIRDLTEKKKHEQEHLLMREKLDHARRMESIGLMAGSVAHDLNNILSSIVTFPELLLLDMPSSEKYRNDIIRIRAAGKQAAAVVEDLLTVARGSTCQKENHNLNDIIKDYLDSLDYYQLIQSFPGILIDFHLSPHLSNSLVSPIHITKVLINLIRNGAEAINSGGHIYLSTRDEILAEPKNGYDTVPPGKYAVLSVQDTGSGIAASALPHIFEPFFSRKKLGKSGSGLGLTVILHTVRDHQGYIDVKSDSNGTLFELYFPANEEEPRRDTSSVSLDSLLGNGEIILVIDDEQSQRDLTACILKRLGYNPVTASSGEKAIEYIKKWPVDLLLMDMVMEPGINGYETYKEILKIVPDQKAVVASGFFNPVELNKIKELGVIHYLSKPLNLSDLALTIHKEIRR</sequence>
<dbReference type="Pfam" id="PF00072">
    <property type="entry name" value="Response_reg"/>
    <property type="match status" value="2"/>
</dbReference>
<evidence type="ECO:0000259" key="5">
    <source>
        <dbReference type="PROSITE" id="PS50109"/>
    </source>
</evidence>
<dbReference type="InterPro" id="IPR000014">
    <property type="entry name" value="PAS"/>
</dbReference>
<gene>
    <name evidence="7" type="ORF">DGMP_10420</name>
</gene>
<keyword evidence="8" id="KW-1185">Reference proteome</keyword>
<reference evidence="7" key="1">
    <citation type="submission" date="2020-09" db="EMBL/GenBank/DDBJ databases">
        <title>Desulfogranum mesoprofundum gen. nov., sp. nov., a novel mesophilic, sulfate-reducing chemolithoautotroph isolated from a deep-sea hydrothermal vent chimney in the Suiyo Seamount.</title>
        <authorList>
            <person name="Hashimoto Y."/>
            <person name="Nakagawa S."/>
        </authorList>
    </citation>
    <scope>NUCLEOTIDE SEQUENCE</scope>
    <source>
        <strain evidence="7">KT2</strain>
    </source>
</reference>
<dbReference type="Proteomes" id="UP000826725">
    <property type="component" value="Chromosome"/>
</dbReference>
<dbReference type="InterPro" id="IPR001789">
    <property type="entry name" value="Sig_transdc_resp-reg_receiver"/>
</dbReference>
<dbReference type="PROSITE" id="PS50109">
    <property type="entry name" value="HIS_KIN"/>
    <property type="match status" value="1"/>
</dbReference>
<dbReference type="NCBIfam" id="TIGR00229">
    <property type="entry name" value="sensory_box"/>
    <property type="match status" value="1"/>
</dbReference>
<dbReference type="PANTHER" id="PTHR43547:SF2">
    <property type="entry name" value="HYBRID SIGNAL TRANSDUCTION HISTIDINE KINASE C"/>
    <property type="match status" value="1"/>
</dbReference>
<keyword evidence="3 4" id="KW-0597">Phosphoprotein</keyword>
<comment type="catalytic activity">
    <reaction evidence="1">
        <text>ATP + protein L-histidine = ADP + protein N-phospho-L-histidine.</text>
        <dbReference type="EC" id="2.7.13.3"/>
    </reaction>
</comment>
<protein>
    <recommendedName>
        <fullName evidence="2">histidine kinase</fullName>
        <ecNumber evidence="2">2.7.13.3</ecNumber>
    </recommendedName>
</protein>
<dbReference type="InterPro" id="IPR005467">
    <property type="entry name" value="His_kinase_dom"/>
</dbReference>
<accession>A0A8D5JGM6</accession>
<dbReference type="Pfam" id="PF02518">
    <property type="entry name" value="HATPase_c"/>
    <property type="match status" value="1"/>
</dbReference>
<dbReference type="InterPro" id="IPR003661">
    <property type="entry name" value="HisK_dim/P_dom"/>
</dbReference>
<dbReference type="EMBL" id="AP024086">
    <property type="protein sequence ID" value="BCL60349.1"/>
    <property type="molecule type" value="Genomic_DNA"/>
</dbReference>
<feature type="domain" description="Histidine kinase" evidence="5">
    <location>
        <begin position="270"/>
        <end position="496"/>
    </location>
</feature>
<dbReference type="AlphaFoldDB" id="A0A8D5JGM6"/>
<evidence type="ECO:0000256" key="3">
    <source>
        <dbReference type="ARBA" id="ARBA00022553"/>
    </source>
</evidence>
<evidence type="ECO:0000256" key="2">
    <source>
        <dbReference type="ARBA" id="ARBA00012438"/>
    </source>
</evidence>
<evidence type="ECO:0000256" key="4">
    <source>
        <dbReference type="PROSITE-ProRule" id="PRU00169"/>
    </source>
</evidence>
<proteinExistence type="predicted"/>
<dbReference type="CDD" id="cd17546">
    <property type="entry name" value="REC_hyHK_CKI1_RcsC-like"/>
    <property type="match status" value="1"/>
</dbReference>
<dbReference type="GO" id="GO:0000155">
    <property type="term" value="F:phosphorelay sensor kinase activity"/>
    <property type="evidence" value="ECO:0007669"/>
    <property type="project" value="InterPro"/>
</dbReference>
<dbReference type="KEGG" id="dbk:DGMP_10420"/>
<name>A0A8D5JGM6_9BACT</name>
<dbReference type="EC" id="2.7.13.3" evidence="2"/>
<evidence type="ECO:0000259" key="6">
    <source>
        <dbReference type="PROSITE" id="PS50110"/>
    </source>
</evidence>